<dbReference type="InterPro" id="IPR017452">
    <property type="entry name" value="GPCR_Rhodpsn_7TM"/>
</dbReference>
<evidence type="ECO:0000259" key="11">
    <source>
        <dbReference type="PROSITE" id="PS50262"/>
    </source>
</evidence>
<evidence type="ECO:0000256" key="9">
    <source>
        <dbReference type="RuleBase" id="RU000688"/>
    </source>
</evidence>
<dbReference type="GO" id="GO:0050254">
    <property type="term" value="F:rhodopsin kinase activity"/>
    <property type="evidence" value="ECO:0007669"/>
    <property type="project" value="UniProtKB-EC"/>
</dbReference>
<dbReference type="Proteomes" id="UP000009046">
    <property type="component" value="Unassembled WGS sequence"/>
</dbReference>
<dbReference type="GO" id="GO:0004983">
    <property type="term" value="F:neuropeptide Y receptor activity"/>
    <property type="evidence" value="ECO:0007669"/>
    <property type="project" value="InterPro"/>
</dbReference>
<gene>
    <name evidence="13" type="primary">8234103</name>
    <name evidence="12" type="ORF">Phum_PHUM407550</name>
</gene>
<keyword evidence="14" id="KW-1185">Reference proteome</keyword>
<evidence type="ECO:0000313" key="12">
    <source>
        <dbReference type="EMBL" id="EEB16147.1"/>
    </source>
</evidence>
<keyword evidence="3 9" id="KW-0812">Transmembrane</keyword>
<reference evidence="12" key="1">
    <citation type="submission" date="2007-04" db="EMBL/GenBank/DDBJ databases">
        <title>Annotation of Pediculus humanus corporis strain USDA.</title>
        <authorList>
            <person name="Kirkness E."/>
            <person name="Hannick L."/>
            <person name="Hass B."/>
            <person name="Bruggner R."/>
            <person name="Lawson D."/>
            <person name="Bidwell S."/>
            <person name="Joardar V."/>
            <person name="Caler E."/>
            <person name="Walenz B."/>
            <person name="Inman J."/>
            <person name="Schobel S."/>
            <person name="Galinsky K."/>
            <person name="Amedeo P."/>
            <person name="Strausberg R."/>
        </authorList>
    </citation>
    <scope>NUCLEOTIDE SEQUENCE</scope>
    <source>
        <strain evidence="12">USDA</strain>
    </source>
</reference>
<dbReference type="PANTHER" id="PTHR24235">
    <property type="entry name" value="NEUROPEPTIDE Y RECEPTOR"/>
    <property type="match status" value="1"/>
</dbReference>
<keyword evidence="5 9" id="KW-0297">G-protein coupled receptor</keyword>
<dbReference type="VEuPathDB" id="VectorBase:PHUM407550"/>
<dbReference type="GO" id="GO:0016020">
    <property type="term" value="C:membrane"/>
    <property type="evidence" value="ECO:0007669"/>
    <property type="project" value="UniProtKB-SubCell"/>
</dbReference>
<dbReference type="SMART" id="SM01381">
    <property type="entry name" value="7TM_GPCR_Srsx"/>
    <property type="match status" value="1"/>
</dbReference>
<dbReference type="EMBL" id="AAZO01004913">
    <property type="status" value="NOT_ANNOTATED_CDS"/>
    <property type="molecule type" value="Genomic_DNA"/>
</dbReference>
<dbReference type="Pfam" id="PF00001">
    <property type="entry name" value="7tm_1"/>
    <property type="match status" value="1"/>
</dbReference>
<dbReference type="InParanoid" id="E0VRZ1"/>
<dbReference type="InterPro" id="IPR000276">
    <property type="entry name" value="GPCR_Rhodpsn"/>
</dbReference>
<keyword evidence="12" id="KW-0808">Transferase</keyword>
<dbReference type="SUPFAM" id="SSF81321">
    <property type="entry name" value="Family A G protein-coupled receptor-like"/>
    <property type="match status" value="1"/>
</dbReference>
<dbReference type="AlphaFoldDB" id="E0VRZ1"/>
<evidence type="ECO:0000313" key="14">
    <source>
        <dbReference type="Proteomes" id="UP000009046"/>
    </source>
</evidence>
<evidence type="ECO:0000256" key="10">
    <source>
        <dbReference type="SAM" id="Phobius"/>
    </source>
</evidence>
<keyword evidence="8 9" id="KW-0807">Transducer</keyword>
<dbReference type="EMBL" id="DS235639">
    <property type="protein sequence ID" value="EEB16147.1"/>
    <property type="molecule type" value="Genomic_DNA"/>
</dbReference>
<dbReference type="OMA" id="RIGYVIW"/>
<evidence type="ECO:0000313" key="13">
    <source>
        <dbReference type="EnsemblMetazoa" id="PHUM407550-PA"/>
    </source>
</evidence>
<evidence type="ECO:0000256" key="6">
    <source>
        <dbReference type="ARBA" id="ARBA00023136"/>
    </source>
</evidence>
<dbReference type="CTD" id="8234103"/>
<dbReference type="InterPro" id="IPR000611">
    <property type="entry name" value="NPY_rcpt"/>
</dbReference>
<dbReference type="EC" id="2.7.11.14" evidence="12"/>
<proteinExistence type="inferred from homology"/>
<dbReference type="FunFam" id="1.20.1070.10:FF:000291">
    <property type="entry name" value="Predicted protein"/>
    <property type="match status" value="1"/>
</dbReference>
<dbReference type="OrthoDB" id="10053194at2759"/>
<dbReference type="PRINTS" id="PR01012">
    <property type="entry name" value="NRPEPTIDEYR"/>
</dbReference>
<feature type="transmembrane region" description="Helical" evidence="10">
    <location>
        <begin position="69"/>
        <end position="87"/>
    </location>
</feature>
<feature type="transmembrane region" description="Helical" evidence="10">
    <location>
        <begin position="28"/>
        <end position="57"/>
    </location>
</feature>
<evidence type="ECO:0000256" key="8">
    <source>
        <dbReference type="ARBA" id="ARBA00023224"/>
    </source>
</evidence>
<protein>
    <submittedName>
        <fullName evidence="12 13">Class A rhodopsin-like G-protein coupled receptor GPRnpy3, putative</fullName>
        <ecNumber evidence="12">2.7.11.14</ecNumber>
    </submittedName>
</protein>
<evidence type="ECO:0000256" key="3">
    <source>
        <dbReference type="ARBA" id="ARBA00022692"/>
    </source>
</evidence>
<reference evidence="12" key="2">
    <citation type="submission" date="2007-04" db="EMBL/GenBank/DDBJ databases">
        <title>The genome of the human body louse.</title>
        <authorList>
            <consortium name="The Human Body Louse Genome Consortium"/>
            <person name="Kirkness E."/>
            <person name="Walenz B."/>
            <person name="Hass B."/>
            <person name="Bruggner R."/>
            <person name="Strausberg R."/>
        </authorList>
    </citation>
    <scope>NUCLEOTIDE SEQUENCE</scope>
    <source>
        <strain evidence="12">USDA</strain>
    </source>
</reference>
<organism>
    <name type="scientific">Pediculus humanus subsp. corporis</name>
    <name type="common">Body louse</name>
    <dbReference type="NCBI Taxonomy" id="121224"/>
    <lineage>
        <taxon>Eukaryota</taxon>
        <taxon>Metazoa</taxon>
        <taxon>Ecdysozoa</taxon>
        <taxon>Arthropoda</taxon>
        <taxon>Hexapoda</taxon>
        <taxon>Insecta</taxon>
        <taxon>Pterygota</taxon>
        <taxon>Neoptera</taxon>
        <taxon>Paraneoptera</taxon>
        <taxon>Psocodea</taxon>
        <taxon>Troctomorpha</taxon>
        <taxon>Phthiraptera</taxon>
        <taxon>Anoplura</taxon>
        <taxon>Pediculidae</taxon>
        <taxon>Pediculus</taxon>
    </lineage>
</organism>
<keyword evidence="4 10" id="KW-1133">Transmembrane helix</keyword>
<dbReference type="PRINTS" id="PR00237">
    <property type="entry name" value="GPCRRHODOPSN"/>
</dbReference>
<comment type="subcellular location">
    <subcellularLocation>
        <location evidence="1">Membrane</location>
        <topology evidence="1">Multi-pass membrane protein</topology>
    </subcellularLocation>
</comment>
<accession>E0VRZ1</accession>
<reference evidence="13" key="3">
    <citation type="submission" date="2021-02" db="UniProtKB">
        <authorList>
            <consortium name="EnsemblMetazoa"/>
        </authorList>
    </citation>
    <scope>IDENTIFICATION</scope>
    <source>
        <strain evidence="13">USDA</strain>
    </source>
</reference>
<feature type="domain" description="G-protein coupled receptors family 1 profile" evidence="11">
    <location>
        <begin position="7"/>
        <end position="268"/>
    </location>
</feature>
<dbReference type="RefSeq" id="XP_002428885.1">
    <property type="nucleotide sequence ID" value="XM_002428840.1"/>
</dbReference>
<feature type="transmembrane region" description="Helical" evidence="10">
    <location>
        <begin position="210"/>
        <end position="228"/>
    </location>
</feature>
<feature type="transmembrane region" description="Helical" evidence="10">
    <location>
        <begin position="157"/>
        <end position="180"/>
    </location>
</feature>
<feature type="transmembrane region" description="Helical" evidence="10">
    <location>
        <begin position="248"/>
        <end position="270"/>
    </location>
</feature>
<evidence type="ECO:0000256" key="2">
    <source>
        <dbReference type="ARBA" id="ARBA00010663"/>
    </source>
</evidence>
<dbReference type="KEGG" id="phu:Phum_PHUM407550"/>
<dbReference type="PROSITE" id="PS50262">
    <property type="entry name" value="G_PROTEIN_RECEP_F1_2"/>
    <property type="match status" value="1"/>
</dbReference>
<dbReference type="GeneID" id="8234103"/>
<keyword evidence="6 10" id="KW-0472">Membrane</keyword>
<evidence type="ECO:0000256" key="1">
    <source>
        <dbReference type="ARBA" id="ARBA00004141"/>
    </source>
</evidence>
<dbReference type="PROSITE" id="PS00237">
    <property type="entry name" value="G_PROTEIN_RECEP_F1_1"/>
    <property type="match status" value="1"/>
</dbReference>
<feature type="transmembrane region" description="Helical" evidence="10">
    <location>
        <begin position="108"/>
        <end position="128"/>
    </location>
</feature>
<dbReference type="PANTHER" id="PTHR24235:SF29">
    <property type="entry name" value="GH23382P"/>
    <property type="match status" value="1"/>
</dbReference>
<dbReference type="EnsemblMetazoa" id="PHUM407550-RA">
    <property type="protein sequence ID" value="PHUM407550-PA"/>
    <property type="gene ID" value="PHUM407550"/>
</dbReference>
<keyword evidence="7 9" id="KW-0675">Receptor</keyword>
<dbReference type="eggNOG" id="KOG3656">
    <property type="taxonomic scope" value="Eukaryota"/>
</dbReference>
<evidence type="ECO:0000256" key="7">
    <source>
        <dbReference type="ARBA" id="ARBA00023170"/>
    </source>
</evidence>
<comment type="similarity">
    <text evidence="2 9">Belongs to the G-protein coupled receptor 1 family.</text>
</comment>
<dbReference type="HOGENOM" id="CLU_009579_6_1_1"/>
<name>E0VRZ1_PEDHC</name>
<evidence type="ECO:0000256" key="4">
    <source>
        <dbReference type="ARBA" id="ARBA00022989"/>
    </source>
</evidence>
<dbReference type="FunCoup" id="E0VRZ1">
    <property type="interactions" value="5"/>
</dbReference>
<evidence type="ECO:0000256" key="5">
    <source>
        <dbReference type="ARBA" id="ARBA00023040"/>
    </source>
</evidence>
<dbReference type="Gene3D" id="1.20.1070.10">
    <property type="entry name" value="Rhodopsin 7-helix transmembrane proteins"/>
    <property type="match status" value="1"/>
</dbReference>
<sequence length="347" mass="40392">MIVSVIGNGLVCYLVMSSTRMKTVTNYFIVNLSVGDMLMTFLCVPFSFVNILILMYWPFGEIMCRLVSFWQGVSVFVSAYTLVAISVDRYIAIMSPFKPRMSKSTAKVLIGTIWFTACLTAFPILIVSKTFKPDDPLYDDCERYVCQEHWDSEKEKFYYTIVLMFLQYGVPFFVLVYTYTRITIVVWGKKTPGEAENARDQRMAKKKRKMIKMMVTVVLVFTICWLPFNILQIFLDYEIVRNWLGLPYIWFSFHWLAMSHACYNPFIYAFMNNRFKIGFIGILSKFRCTRNLVSKYNKTAIAGLALTGIEFAEFSLNRRQTTTTTTTYLSVKNKNDINAIRHNDDMD</sequence>